<evidence type="ECO:0000313" key="2">
    <source>
        <dbReference type="Proteomes" id="UP000054815"/>
    </source>
</evidence>
<gene>
    <name evidence="1" type="ORF">T4E_2864</name>
</gene>
<evidence type="ECO:0000313" key="1">
    <source>
        <dbReference type="EMBL" id="KRX88595.1"/>
    </source>
</evidence>
<sequence>MPQTDNHGELNMQRVDHADAVERRKCHTLLDEAAHHRGCSLKSQLEAELKLQINLQGALICFRCFRVRDYT</sequence>
<dbReference type="Proteomes" id="UP000054815">
    <property type="component" value="Unassembled WGS sequence"/>
</dbReference>
<reference evidence="1 2" key="1">
    <citation type="submission" date="2015-01" db="EMBL/GenBank/DDBJ databases">
        <title>Evolution of Trichinella species and genotypes.</title>
        <authorList>
            <person name="Korhonen P.K."/>
            <person name="Edoardo P."/>
            <person name="Giuseppe L.R."/>
            <person name="Gasser R.B."/>
        </authorList>
    </citation>
    <scope>NUCLEOTIDE SEQUENCE [LARGE SCALE GENOMIC DNA]</scope>
    <source>
        <strain evidence="1">ISS141</strain>
    </source>
</reference>
<proteinExistence type="predicted"/>
<name>A0A0V0XLF9_TRIPS</name>
<dbReference type="AlphaFoldDB" id="A0A0V0XLF9"/>
<comment type="caution">
    <text evidence="1">The sequence shown here is derived from an EMBL/GenBank/DDBJ whole genome shotgun (WGS) entry which is preliminary data.</text>
</comment>
<dbReference type="EMBL" id="JYDU01000230">
    <property type="protein sequence ID" value="KRX88595.1"/>
    <property type="molecule type" value="Genomic_DNA"/>
</dbReference>
<protein>
    <submittedName>
        <fullName evidence="1">Uncharacterized protein</fullName>
    </submittedName>
</protein>
<accession>A0A0V0XLF9</accession>
<organism evidence="1 2">
    <name type="scientific">Trichinella pseudospiralis</name>
    <name type="common">Parasitic roundworm</name>
    <dbReference type="NCBI Taxonomy" id="6337"/>
    <lineage>
        <taxon>Eukaryota</taxon>
        <taxon>Metazoa</taxon>
        <taxon>Ecdysozoa</taxon>
        <taxon>Nematoda</taxon>
        <taxon>Enoplea</taxon>
        <taxon>Dorylaimia</taxon>
        <taxon>Trichinellida</taxon>
        <taxon>Trichinellidae</taxon>
        <taxon>Trichinella</taxon>
    </lineage>
</organism>